<accession>Q0UQW9</accession>
<evidence type="ECO:0000313" key="2">
    <source>
        <dbReference type="EMBL" id="EAT86909.2"/>
    </source>
</evidence>
<dbReference type="VEuPathDB" id="FungiDB:JI435_058450"/>
<feature type="compositionally biased region" description="Basic and acidic residues" evidence="1">
    <location>
        <begin position="350"/>
        <end position="372"/>
    </location>
</feature>
<dbReference type="KEGG" id="pno:SNOG_05845"/>
<dbReference type="PANTHER" id="PTHR37538">
    <property type="entry name" value="BTB DOMAIN-CONTAINING PROTEIN"/>
    <property type="match status" value="1"/>
</dbReference>
<dbReference type="STRING" id="321614.Q0UQW9"/>
<dbReference type="Proteomes" id="UP000001055">
    <property type="component" value="Unassembled WGS sequence"/>
</dbReference>
<dbReference type="RefSeq" id="XP_001796240.1">
    <property type="nucleotide sequence ID" value="XM_001796188.1"/>
</dbReference>
<evidence type="ECO:0000313" key="3">
    <source>
        <dbReference type="Proteomes" id="UP000001055"/>
    </source>
</evidence>
<name>Q0UQW9_PHANO</name>
<dbReference type="PANTHER" id="PTHR37538:SF4">
    <property type="entry name" value="PITSLRE SERINE_THREONINE-PROTEIN KINASE CDC2L1"/>
    <property type="match status" value="1"/>
</dbReference>
<reference evidence="3" key="1">
    <citation type="journal article" date="2007" name="Plant Cell">
        <title>Dothideomycete-plant interactions illuminated by genome sequencing and EST analysis of the wheat pathogen Stagonospora nodorum.</title>
        <authorList>
            <person name="Hane J.K."/>
            <person name="Lowe R.G."/>
            <person name="Solomon P.S."/>
            <person name="Tan K.C."/>
            <person name="Schoch C.L."/>
            <person name="Spatafora J.W."/>
            <person name="Crous P.W."/>
            <person name="Kodira C."/>
            <person name="Birren B.W."/>
            <person name="Galagan J.E."/>
            <person name="Torriani S.F."/>
            <person name="McDonald B.A."/>
            <person name="Oliver R.P."/>
        </authorList>
    </citation>
    <scope>NUCLEOTIDE SEQUENCE [LARGE SCALE GENOMIC DNA]</scope>
    <source>
        <strain evidence="3">SN15 / ATCC MYA-4574 / FGSC 10173</strain>
    </source>
</reference>
<dbReference type="EMBL" id="CH445332">
    <property type="protein sequence ID" value="EAT86909.2"/>
    <property type="molecule type" value="Genomic_DNA"/>
</dbReference>
<dbReference type="InParanoid" id="Q0UQW9"/>
<feature type="region of interest" description="Disordered" evidence="1">
    <location>
        <begin position="350"/>
        <end position="375"/>
    </location>
</feature>
<evidence type="ECO:0000256" key="1">
    <source>
        <dbReference type="SAM" id="MobiDB-lite"/>
    </source>
</evidence>
<dbReference type="GeneID" id="5973117"/>
<feature type="region of interest" description="Disordered" evidence="1">
    <location>
        <begin position="387"/>
        <end position="410"/>
    </location>
</feature>
<gene>
    <name evidence="2" type="ORF">SNOG_05845</name>
</gene>
<sequence>MTRTKTKKLTMAMRKTNMEKRTVEPEIVTVRTFVAERTSDIAMDEALIQKPTYEIAVQETPILKPTKQVIVEGTHIAPEDEMLIEKPEERPFTSCDSTREQFQVSGSGSEKQWYLSDLNVETGHTLAHYLHTGVYETIDTQVDSSTFAKMKQALSVYFVSTDYGLPGLQRLTMCEMKEKAVEMNFIQFLRVLKDDIDRLDPGNWVLECLHQKAKAAFAEDHTVFKSEAFLENLEYPGVNRFMMKCVTELYDNMVSDLLRRENRMSASLDDCHETLRVLSEKKDVFEQGILTQQDFVTPFAGEPTCCGNETFQEDLVSNEDFCTISCPPSECPNDLVEFRRELTKSFADTTKHSKDADLAGSVSHDKTSKDGGKSVGSHLAAKFEPLRNTIPPQSKMTDKKESKKQKKLRKREELKDMIAFWEMTREQRCSKAEGVDVAPEPVEYSDHNRVESGLSWHSGNSKTPERVEPRISVLRARLAAILDDIESSQPSLDI</sequence>
<dbReference type="HOGENOM" id="CLU_552211_0_0_1"/>
<proteinExistence type="predicted"/>
<dbReference type="AlphaFoldDB" id="Q0UQW9"/>
<protein>
    <recommendedName>
        <fullName evidence="4">BTB domain-containing protein</fullName>
    </recommendedName>
</protein>
<evidence type="ECO:0008006" key="4">
    <source>
        <dbReference type="Google" id="ProtNLM"/>
    </source>
</evidence>
<organism evidence="2 3">
    <name type="scientific">Phaeosphaeria nodorum (strain SN15 / ATCC MYA-4574 / FGSC 10173)</name>
    <name type="common">Glume blotch fungus</name>
    <name type="synonym">Parastagonospora nodorum</name>
    <dbReference type="NCBI Taxonomy" id="321614"/>
    <lineage>
        <taxon>Eukaryota</taxon>
        <taxon>Fungi</taxon>
        <taxon>Dikarya</taxon>
        <taxon>Ascomycota</taxon>
        <taxon>Pezizomycotina</taxon>
        <taxon>Dothideomycetes</taxon>
        <taxon>Pleosporomycetidae</taxon>
        <taxon>Pleosporales</taxon>
        <taxon>Pleosporineae</taxon>
        <taxon>Phaeosphaeriaceae</taxon>
        <taxon>Parastagonospora</taxon>
    </lineage>
</organism>